<organism evidence="2 3">
    <name type="scientific">Ignelater luminosus</name>
    <name type="common">Cucubano</name>
    <name type="synonym">Pyrophorus luminosus</name>
    <dbReference type="NCBI Taxonomy" id="2038154"/>
    <lineage>
        <taxon>Eukaryota</taxon>
        <taxon>Metazoa</taxon>
        <taxon>Ecdysozoa</taxon>
        <taxon>Arthropoda</taxon>
        <taxon>Hexapoda</taxon>
        <taxon>Insecta</taxon>
        <taxon>Pterygota</taxon>
        <taxon>Neoptera</taxon>
        <taxon>Endopterygota</taxon>
        <taxon>Coleoptera</taxon>
        <taxon>Polyphaga</taxon>
        <taxon>Elateriformia</taxon>
        <taxon>Elateroidea</taxon>
        <taxon>Elateridae</taxon>
        <taxon>Agrypninae</taxon>
        <taxon>Pyrophorini</taxon>
        <taxon>Ignelater</taxon>
    </lineage>
</organism>
<dbReference type="AlphaFoldDB" id="A0A8K0G553"/>
<dbReference type="EMBL" id="VTPC01073365">
    <property type="protein sequence ID" value="KAF2888837.1"/>
    <property type="molecule type" value="Genomic_DNA"/>
</dbReference>
<sequence length="78" mass="9122">IYRSSYIQQFTFILLITVFVVSVLAMKFRNRLYNLFCNHNPIIRIKTMDNPSDPIKLQHLAKASAPQFYRMLSVDAQA</sequence>
<proteinExistence type="predicted"/>
<keyword evidence="3" id="KW-1185">Reference proteome</keyword>
<keyword evidence="1" id="KW-1133">Transmembrane helix</keyword>
<dbReference type="Proteomes" id="UP000801492">
    <property type="component" value="Unassembled WGS sequence"/>
</dbReference>
<reference evidence="2" key="1">
    <citation type="submission" date="2019-08" db="EMBL/GenBank/DDBJ databases">
        <title>The genome of the North American firefly Photinus pyralis.</title>
        <authorList>
            <consortium name="Photinus pyralis genome working group"/>
            <person name="Fallon T.R."/>
            <person name="Sander Lower S.E."/>
            <person name="Weng J.-K."/>
        </authorList>
    </citation>
    <scope>NUCLEOTIDE SEQUENCE</scope>
    <source>
        <strain evidence="2">TRF0915ILg1</strain>
        <tissue evidence="2">Whole body</tissue>
    </source>
</reference>
<evidence type="ECO:0000256" key="1">
    <source>
        <dbReference type="SAM" id="Phobius"/>
    </source>
</evidence>
<gene>
    <name evidence="2" type="ORF">ILUMI_17338</name>
</gene>
<accession>A0A8K0G553</accession>
<keyword evidence="1" id="KW-0472">Membrane</keyword>
<keyword evidence="1" id="KW-0812">Transmembrane</keyword>
<feature type="non-terminal residue" evidence="2">
    <location>
        <position position="1"/>
    </location>
</feature>
<evidence type="ECO:0000313" key="2">
    <source>
        <dbReference type="EMBL" id="KAF2888837.1"/>
    </source>
</evidence>
<feature type="transmembrane region" description="Helical" evidence="1">
    <location>
        <begin position="6"/>
        <end position="26"/>
    </location>
</feature>
<name>A0A8K0G553_IGNLU</name>
<evidence type="ECO:0000313" key="3">
    <source>
        <dbReference type="Proteomes" id="UP000801492"/>
    </source>
</evidence>
<comment type="caution">
    <text evidence="2">The sequence shown here is derived from an EMBL/GenBank/DDBJ whole genome shotgun (WGS) entry which is preliminary data.</text>
</comment>
<protein>
    <submittedName>
        <fullName evidence="2">Uncharacterized protein</fullName>
    </submittedName>
</protein>